<evidence type="ECO:0000313" key="2">
    <source>
        <dbReference type="EMBL" id="MEE1945364.1"/>
    </source>
</evidence>
<feature type="signal peptide" evidence="1">
    <location>
        <begin position="1"/>
        <end position="22"/>
    </location>
</feature>
<evidence type="ECO:0000256" key="1">
    <source>
        <dbReference type="SAM" id="SignalP"/>
    </source>
</evidence>
<keyword evidence="1" id="KW-0732">Signal</keyword>
<accession>A0ABU7I7K6</accession>
<proteinExistence type="predicted"/>
<dbReference type="RefSeq" id="WP_330107707.1">
    <property type="nucleotide sequence ID" value="NZ_JAZDQT010000001.1"/>
</dbReference>
<evidence type="ECO:0008006" key="4">
    <source>
        <dbReference type="Google" id="ProtNLM"/>
    </source>
</evidence>
<name>A0ABU7I7K6_9SPHI</name>
<evidence type="ECO:0000313" key="3">
    <source>
        <dbReference type="Proteomes" id="UP001336835"/>
    </source>
</evidence>
<gene>
    <name evidence="2" type="ORF">VRU48_09605</name>
</gene>
<sequence>MKAIPFLAALIAIVLCSACSFQKNLTNPNPLTSGNLTTLNGKYDIVSLENVSSPKPHRLGENFLQEIDRKLLKDTLAFDSTKKYGFELQVLTGKRLKINYLEDGKVARERILKTKLKSDGYLYLKNKNVGFVIVPYVFGALDVKKTRLTKTATGDLVFDVTNHVSGAIMLIGFLDGRTWKYRNVYPKTGI</sequence>
<dbReference type="Proteomes" id="UP001336835">
    <property type="component" value="Unassembled WGS sequence"/>
</dbReference>
<comment type="caution">
    <text evidence="2">The sequence shown here is derived from an EMBL/GenBank/DDBJ whole genome shotgun (WGS) entry which is preliminary data.</text>
</comment>
<keyword evidence="3" id="KW-1185">Reference proteome</keyword>
<protein>
    <recommendedName>
        <fullName evidence="4">DUF4251 domain-containing protein</fullName>
    </recommendedName>
</protein>
<reference evidence="2 3" key="1">
    <citation type="submission" date="2024-01" db="EMBL/GenBank/DDBJ databases">
        <title>Pedobacter sp. nov., isolated from fresh soil.</title>
        <authorList>
            <person name="Le N.T.T."/>
        </authorList>
    </citation>
    <scope>NUCLEOTIDE SEQUENCE [LARGE SCALE GENOMIC DNA]</scope>
    <source>
        <strain evidence="2 3">KR3-3</strain>
    </source>
</reference>
<dbReference type="EMBL" id="JAZDQT010000001">
    <property type="protein sequence ID" value="MEE1945364.1"/>
    <property type="molecule type" value="Genomic_DNA"/>
</dbReference>
<feature type="chain" id="PRO_5047141811" description="DUF4251 domain-containing protein" evidence="1">
    <location>
        <begin position="23"/>
        <end position="190"/>
    </location>
</feature>
<organism evidence="2 3">
    <name type="scientific">Pedobacter albus</name>
    <dbReference type="NCBI Taxonomy" id="3113905"/>
    <lineage>
        <taxon>Bacteria</taxon>
        <taxon>Pseudomonadati</taxon>
        <taxon>Bacteroidota</taxon>
        <taxon>Sphingobacteriia</taxon>
        <taxon>Sphingobacteriales</taxon>
        <taxon>Sphingobacteriaceae</taxon>
        <taxon>Pedobacter</taxon>
    </lineage>
</organism>